<keyword evidence="2" id="KW-1185">Reference proteome</keyword>
<evidence type="ECO:0000313" key="2">
    <source>
        <dbReference type="Proteomes" id="UP001055439"/>
    </source>
</evidence>
<dbReference type="Proteomes" id="UP001055439">
    <property type="component" value="Chromosome 6"/>
</dbReference>
<sequence>MEKIPTIPTRAHRIAIEPFQKSVGEFGFSHQKLVLAIRRSRSERKRRKGRTFAQITRRRRLIGDRFWGKGCSFWVLDLES</sequence>
<dbReference type="AlphaFoldDB" id="A0A9E7G5U5"/>
<accession>A0A9E7G5U5</accession>
<gene>
    <name evidence="1" type="ORF">MUK42_34587</name>
</gene>
<dbReference type="EMBL" id="CP097508">
    <property type="protein sequence ID" value="URE08924.1"/>
    <property type="molecule type" value="Genomic_DNA"/>
</dbReference>
<evidence type="ECO:0000313" key="1">
    <source>
        <dbReference type="EMBL" id="URE08924.1"/>
    </source>
</evidence>
<protein>
    <submittedName>
        <fullName evidence="1">Uncharacterized protein</fullName>
    </submittedName>
</protein>
<organism evidence="1 2">
    <name type="scientific">Musa troglodytarum</name>
    <name type="common">fe'i banana</name>
    <dbReference type="NCBI Taxonomy" id="320322"/>
    <lineage>
        <taxon>Eukaryota</taxon>
        <taxon>Viridiplantae</taxon>
        <taxon>Streptophyta</taxon>
        <taxon>Embryophyta</taxon>
        <taxon>Tracheophyta</taxon>
        <taxon>Spermatophyta</taxon>
        <taxon>Magnoliopsida</taxon>
        <taxon>Liliopsida</taxon>
        <taxon>Zingiberales</taxon>
        <taxon>Musaceae</taxon>
        <taxon>Musa</taxon>
    </lineage>
</organism>
<name>A0A9E7G5U5_9LILI</name>
<reference evidence="1" key="1">
    <citation type="submission" date="2022-05" db="EMBL/GenBank/DDBJ databases">
        <title>The Musa troglodytarum L. genome provides insights into the mechanism of non-climacteric behaviour and enrichment of carotenoids.</title>
        <authorList>
            <person name="Wang J."/>
        </authorList>
    </citation>
    <scope>NUCLEOTIDE SEQUENCE</scope>
    <source>
        <tissue evidence="1">Leaf</tissue>
    </source>
</reference>
<proteinExistence type="predicted"/>
<dbReference type="OrthoDB" id="10625103at2759"/>